<proteinExistence type="predicted"/>
<evidence type="ECO:0000313" key="2">
    <source>
        <dbReference type="EMBL" id="KAK2957052.1"/>
    </source>
</evidence>
<evidence type="ECO:0008006" key="4">
    <source>
        <dbReference type="Google" id="ProtNLM"/>
    </source>
</evidence>
<dbReference type="InterPro" id="IPR016024">
    <property type="entry name" value="ARM-type_fold"/>
</dbReference>
<dbReference type="SUPFAM" id="SSF48371">
    <property type="entry name" value="ARM repeat"/>
    <property type="match status" value="1"/>
</dbReference>
<dbReference type="Gene3D" id="1.25.10.10">
    <property type="entry name" value="Leucine-rich Repeat Variant"/>
    <property type="match status" value="2"/>
</dbReference>
<feature type="compositionally biased region" description="Acidic residues" evidence="1">
    <location>
        <begin position="533"/>
        <end position="547"/>
    </location>
</feature>
<accession>A0ABQ9XZY6</accession>
<keyword evidence="3" id="KW-1185">Reference proteome</keyword>
<feature type="region of interest" description="Disordered" evidence="1">
    <location>
        <begin position="527"/>
        <end position="562"/>
    </location>
</feature>
<dbReference type="InterPro" id="IPR011989">
    <property type="entry name" value="ARM-like"/>
</dbReference>
<feature type="region of interest" description="Disordered" evidence="1">
    <location>
        <begin position="1"/>
        <end position="39"/>
    </location>
</feature>
<organism evidence="2 3">
    <name type="scientific">Blattamonas nauphoetae</name>
    <dbReference type="NCBI Taxonomy" id="2049346"/>
    <lineage>
        <taxon>Eukaryota</taxon>
        <taxon>Metamonada</taxon>
        <taxon>Preaxostyla</taxon>
        <taxon>Oxymonadida</taxon>
        <taxon>Blattamonas</taxon>
    </lineage>
</organism>
<protein>
    <recommendedName>
        <fullName evidence="4">Importin subunit alpha</fullName>
    </recommendedName>
</protein>
<comment type="caution">
    <text evidence="2">The sequence shown here is derived from an EMBL/GenBank/DDBJ whole genome shotgun (WGS) entry which is preliminary data.</text>
</comment>
<gene>
    <name evidence="2" type="ORF">BLNAU_7882</name>
</gene>
<evidence type="ECO:0000313" key="3">
    <source>
        <dbReference type="Proteomes" id="UP001281761"/>
    </source>
</evidence>
<dbReference type="Proteomes" id="UP001281761">
    <property type="component" value="Unassembled WGS sequence"/>
</dbReference>
<evidence type="ECO:0000256" key="1">
    <source>
        <dbReference type="SAM" id="MobiDB-lite"/>
    </source>
</evidence>
<name>A0ABQ9XZY6_9EUKA</name>
<dbReference type="EMBL" id="JARBJD010000049">
    <property type="protein sequence ID" value="KAK2957052.1"/>
    <property type="molecule type" value="Genomic_DNA"/>
</dbReference>
<reference evidence="2 3" key="1">
    <citation type="journal article" date="2022" name="bioRxiv">
        <title>Genomics of Preaxostyla Flagellates Illuminates Evolutionary Transitions and the Path Towards Mitochondrial Loss.</title>
        <authorList>
            <person name="Novak L.V.F."/>
            <person name="Treitli S.C."/>
            <person name="Pyrih J."/>
            <person name="Halakuc P."/>
            <person name="Pipaliya S.V."/>
            <person name="Vacek V."/>
            <person name="Brzon O."/>
            <person name="Soukal P."/>
            <person name="Eme L."/>
            <person name="Dacks J.B."/>
            <person name="Karnkowska A."/>
            <person name="Elias M."/>
            <person name="Hampl V."/>
        </authorList>
    </citation>
    <scope>NUCLEOTIDE SEQUENCE [LARGE SCALE GENOMIC DNA]</scope>
    <source>
        <strain evidence="2">NAU3</strain>
        <tissue evidence="2">Gut</tissue>
    </source>
</reference>
<sequence>MNNTDSPQGYHPPSSPGRFSSLQNDDEQSEVNDQPEGQHKISLRHNKRSHIGCDHLFNVSNPIIYNNDQLAQIIADLQGEDLNKSSQALETLCKTNCETYQSFVALNGIDVLIQFLGKHPPLDAINQVLTALINLTTLNDTSPDTILLGGFFDFVPQYLSLNNDSISNSTIWILANLSIHSEDTRAHICSHPSLLDLIAQFLVVDNYAFPAAAFFFDAIVRKKVPDPQIFNSLYLKSLESIAQLANGDVFRSTRSLTKTHVHPLGDLFDTLRKIDIPYSALVNLAESNFFSICSYFLSDPLYLNCSSSILHFITTLTFYPENDPRTPVVFHIFQSTSLVPTILQFITRIIDTNQIVSFDLSLCHCINIITNLVYESADLSRAILDSHILSTLLSVVELFPKDTLTELVFLLMNLSDSTLEVAQSVINFNIPRFVLAFLHHLTDPSDISKTLSMLTNFLMKDRSGLVIQQIQDLDLIPSIEKLKESKHEECKSSATKFLLEYQQRDQAFQFQAQRLESNRRGEIIPDVAVTPPFDDEDYSDLENDDNLDQGPFSPDMMKGMFD</sequence>